<proteinExistence type="predicted"/>
<dbReference type="SUPFAM" id="SSF48371">
    <property type="entry name" value="ARM repeat"/>
    <property type="match status" value="1"/>
</dbReference>
<sequence>MSITARSSTGRLQGASAASTTRSTVSDTASAATPRSTKVSARLTPATTNALGPRKATSPLAAAYNSGRIPIRPVHGSVRHSITWTLPLHKIDLDALVPLLFSGLSETTFPYSLLVEQGLASLLAEPGLDAAFWARQLKAAVPAVQQGLSSKDAVVTARAMTTLRHLLRAAGPPVLASMPQLVPPLGRLVFARNQDAQTTLAEMAMIGDAKTVQFIKAKVPTFTFTA</sequence>
<evidence type="ECO:0000256" key="1">
    <source>
        <dbReference type="SAM" id="MobiDB-lite"/>
    </source>
</evidence>
<dbReference type="InterPro" id="IPR011989">
    <property type="entry name" value="ARM-like"/>
</dbReference>
<dbReference type="InterPro" id="IPR019399">
    <property type="entry name" value="Parkin_co-regulated_protein"/>
</dbReference>
<reference evidence="3" key="1">
    <citation type="journal article" date="2018" name="Nat. Microbiol.">
        <title>Leveraging single-cell genomics to expand the fungal tree of life.</title>
        <authorList>
            <person name="Ahrendt S.R."/>
            <person name="Quandt C.A."/>
            <person name="Ciobanu D."/>
            <person name="Clum A."/>
            <person name="Salamov A."/>
            <person name="Andreopoulos B."/>
            <person name="Cheng J.F."/>
            <person name="Woyke T."/>
            <person name="Pelin A."/>
            <person name="Henrissat B."/>
            <person name="Reynolds N.K."/>
            <person name="Benny G.L."/>
            <person name="Smith M.E."/>
            <person name="James T.Y."/>
            <person name="Grigoriev I.V."/>
        </authorList>
    </citation>
    <scope>NUCLEOTIDE SEQUENCE [LARGE SCALE GENOMIC DNA]</scope>
    <source>
        <strain evidence="3">ATCC 52028</strain>
    </source>
</reference>
<feature type="region of interest" description="Disordered" evidence="1">
    <location>
        <begin position="1"/>
        <end position="54"/>
    </location>
</feature>
<protein>
    <recommendedName>
        <fullName evidence="4">CLASP N-terminal domain-containing protein</fullName>
    </recommendedName>
</protein>
<dbReference type="InterPro" id="IPR016024">
    <property type="entry name" value="ARM-type_fold"/>
</dbReference>
<dbReference type="Pfam" id="PF10274">
    <property type="entry name" value="ParcG"/>
    <property type="match status" value="1"/>
</dbReference>
<evidence type="ECO:0008006" key="4">
    <source>
        <dbReference type="Google" id="ProtNLM"/>
    </source>
</evidence>
<dbReference type="Gene3D" id="1.25.10.10">
    <property type="entry name" value="Leucine-rich Repeat Variant"/>
    <property type="match status" value="1"/>
</dbReference>
<organism evidence="2 3">
    <name type="scientific">Caulochytrium protostelioides</name>
    <dbReference type="NCBI Taxonomy" id="1555241"/>
    <lineage>
        <taxon>Eukaryota</taxon>
        <taxon>Fungi</taxon>
        <taxon>Fungi incertae sedis</taxon>
        <taxon>Chytridiomycota</taxon>
        <taxon>Chytridiomycota incertae sedis</taxon>
        <taxon>Chytridiomycetes</taxon>
        <taxon>Caulochytriales</taxon>
        <taxon>Caulochytriaceae</taxon>
        <taxon>Caulochytrium</taxon>
    </lineage>
</organism>
<feature type="compositionally biased region" description="Low complexity" evidence="1">
    <location>
        <begin position="15"/>
        <end position="33"/>
    </location>
</feature>
<dbReference type="Proteomes" id="UP000274922">
    <property type="component" value="Unassembled WGS sequence"/>
</dbReference>
<dbReference type="PANTHER" id="PTHR21207:SF1">
    <property type="entry name" value="PACRG-LIKE PROTEIN"/>
    <property type="match status" value="1"/>
</dbReference>
<name>A0A4P9XCV1_9FUNG</name>
<gene>
    <name evidence="2" type="ORF">CXG81DRAFT_24377</name>
</gene>
<feature type="compositionally biased region" description="Polar residues" evidence="1">
    <location>
        <begin position="34"/>
        <end position="50"/>
    </location>
</feature>
<accession>A0A4P9XCV1</accession>
<evidence type="ECO:0000313" key="2">
    <source>
        <dbReference type="EMBL" id="RKP02971.1"/>
    </source>
</evidence>
<dbReference type="PANTHER" id="PTHR21207">
    <property type="entry name" value="PARKIN COREGULATED GENE PROTEIN PARK2 COREGULATED"/>
    <property type="match status" value="1"/>
</dbReference>
<keyword evidence="3" id="KW-1185">Reference proteome</keyword>
<evidence type="ECO:0000313" key="3">
    <source>
        <dbReference type="Proteomes" id="UP000274922"/>
    </source>
</evidence>
<dbReference type="OrthoDB" id="10258089at2759"/>
<dbReference type="EMBL" id="ML014131">
    <property type="protein sequence ID" value="RKP02971.1"/>
    <property type="molecule type" value="Genomic_DNA"/>
</dbReference>
<feature type="compositionally biased region" description="Polar residues" evidence="1">
    <location>
        <begin position="1"/>
        <end position="11"/>
    </location>
</feature>
<dbReference type="AlphaFoldDB" id="A0A4P9XCV1"/>
<dbReference type="STRING" id="1555241.A0A4P9XCV1"/>